<dbReference type="EMBL" id="FQVQ01000020">
    <property type="protein sequence ID" value="SHF80638.1"/>
    <property type="molecule type" value="Genomic_DNA"/>
</dbReference>
<reference evidence="1 2" key="1">
    <citation type="submission" date="2016-11" db="EMBL/GenBank/DDBJ databases">
        <authorList>
            <person name="Jaros S."/>
            <person name="Januszkiewicz K."/>
            <person name="Wedrychowicz H."/>
        </authorList>
    </citation>
    <scope>NUCLEOTIDE SEQUENCE [LARGE SCALE GENOMIC DNA]</scope>
    <source>
        <strain evidence="1 2">DSM 25660</strain>
    </source>
</reference>
<accession>A0A1M5EMX1</accession>
<organism evidence="1 2">
    <name type="scientific">Flavobacterium fontis</name>
    <dbReference type="NCBI Taxonomy" id="1124188"/>
    <lineage>
        <taxon>Bacteria</taxon>
        <taxon>Pseudomonadati</taxon>
        <taxon>Bacteroidota</taxon>
        <taxon>Flavobacteriia</taxon>
        <taxon>Flavobacteriales</taxon>
        <taxon>Flavobacteriaceae</taxon>
        <taxon>Flavobacterium</taxon>
    </lineage>
</organism>
<keyword evidence="2" id="KW-1185">Reference proteome</keyword>
<dbReference type="STRING" id="1124188.SAMN05444377_12030"/>
<sequence length="109" mass="12135">MKVEIKGHTTILRDTVEPIADFCAKVTREHGQFVAQNLIIDLTPIEVDLAAVKLFSPLAKAHQKGKKSFVIVVKAIDFNAVPAHLHVVPSLQEAHDIIEMEEIERDLGF</sequence>
<evidence type="ECO:0000313" key="1">
    <source>
        <dbReference type="EMBL" id="SHF80638.1"/>
    </source>
</evidence>
<dbReference type="RefSeq" id="WP_073365295.1">
    <property type="nucleotide sequence ID" value="NZ_FQVQ01000020.1"/>
</dbReference>
<dbReference type="AlphaFoldDB" id="A0A1M5EMX1"/>
<gene>
    <name evidence="1" type="ORF">SAMN05444377_12030</name>
</gene>
<protein>
    <submittedName>
        <fullName evidence="1">Uncharacterized protein</fullName>
    </submittedName>
</protein>
<dbReference type="OrthoDB" id="1442602at2"/>
<name>A0A1M5EMX1_9FLAO</name>
<dbReference type="Proteomes" id="UP000184147">
    <property type="component" value="Unassembled WGS sequence"/>
</dbReference>
<proteinExistence type="predicted"/>
<evidence type="ECO:0000313" key="2">
    <source>
        <dbReference type="Proteomes" id="UP000184147"/>
    </source>
</evidence>